<dbReference type="GO" id="GO:0016491">
    <property type="term" value="F:oxidoreductase activity"/>
    <property type="evidence" value="ECO:0007669"/>
    <property type="project" value="UniProtKB-KW"/>
</dbReference>
<feature type="domain" description="Gfo/Idh/MocA-like oxidoreductase N-terminal" evidence="2">
    <location>
        <begin position="5"/>
        <end position="118"/>
    </location>
</feature>
<protein>
    <submittedName>
        <fullName evidence="4">Putative dehydrogenase</fullName>
    </submittedName>
</protein>
<dbReference type="SUPFAM" id="SSF55347">
    <property type="entry name" value="Glyceraldehyde-3-phosphate dehydrogenase-like, C-terminal domain"/>
    <property type="match status" value="1"/>
</dbReference>
<sequence>MNDKLKVLIHGTGFAGQGHAEAFRYAGVDVVGMVGRTEAVVKQVTEEMGIPYAGTDWQQALADCKPDIVSIATPGGAHVEPIKLAIAAGCHVFCDKPLTESGETSKQLYQLALQKGVKTAFAASFRYMPHVMHAKQLVSQGAIGEPLEVECISHFNLERDIPFGWSHRKENGGGRLNNNFTHMLSIVTSVVGEKILSIMGEVRDDLGRAPIVDGVHNFKTRREHIPKDLNDPSLQWGESNVEWTYTVLAQLESEYAKNPVSVLFKHGGLNPRFNEDHIVFYGSTGAIYIKGHYGSGPLYLNQVGNDGSNADWRELTLPAEIAADVPDVDGDTERNWRYLIRELVKDINGEPVAHYQSFKEGSQYQQLIDIIRKNNNWVDVSHLQQ</sequence>
<dbReference type="SUPFAM" id="SSF51735">
    <property type="entry name" value="NAD(P)-binding Rossmann-fold domains"/>
    <property type="match status" value="1"/>
</dbReference>
<reference evidence="4 5" key="1">
    <citation type="submission" date="2018-06" db="EMBL/GenBank/DDBJ databases">
        <title>Genomic Encyclopedia of Type Strains, Phase IV (KMG-IV): sequencing the most valuable type-strain genomes for metagenomic binning, comparative biology and taxonomic classification.</title>
        <authorList>
            <person name="Goeker M."/>
        </authorList>
    </citation>
    <scope>NUCLEOTIDE SEQUENCE [LARGE SCALE GENOMIC DNA]</scope>
    <source>
        <strain evidence="4 5">DSM 24032</strain>
    </source>
</reference>
<name>A0A395JNR1_9GAMM</name>
<comment type="caution">
    <text evidence="4">The sequence shown here is derived from an EMBL/GenBank/DDBJ whole genome shotgun (WGS) entry which is preliminary data.</text>
</comment>
<dbReference type="InterPro" id="IPR050463">
    <property type="entry name" value="Gfo/Idh/MocA_oxidrdct_glycsds"/>
</dbReference>
<dbReference type="OrthoDB" id="9781031at2"/>
<dbReference type="InParanoid" id="A0A395JNR1"/>
<evidence type="ECO:0000313" key="5">
    <source>
        <dbReference type="Proteomes" id="UP000253083"/>
    </source>
</evidence>
<proteinExistence type="predicted"/>
<dbReference type="Gene3D" id="3.40.50.720">
    <property type="entry name" value="NAD(P)-binding Rossmann-like Domain"/>
    <property type="match status" value="1"/>
</dbReference>
<dbReference type="PANTHER" id="PTHR43818">
    <property type="entry name" value="BCDNA.GH03377"/>
    <property type="match status" value="1"/>
</dbReference>
<dbReference type="Pfam" id="PF22725">
    <property type="entry name" value="GFO_IDH_MocA_C3"/>
    <property type="match status" value="1"/>
</dbReference>
<evidence type="ECO:0000313" key="4">
    <source>
        <dbReference type="EMBL" id="RBP49714.1"/>
    </source>
</evidence>
<dbReference type="InterPro" id="IPR000683">
    <property type="entry name" value="Gfo/Idh/MocA-like_OxRdtase_N"/>
</dbReference>
<dbReference type="PANTHER" id="PTHR43818:SF11">
    <property type="entry name" value="BCDNA.GH03377"/>
    <property type="match status" value="1"/>
</dbReference>
<gene>
    <name evidence="4" type="ORF">DFR28_103139</name>
</gene>
<dbReference type="RefSeq" id="WP_113954718.1">
    <property type="nucleotide sequence ID" value="NZ_QNRT01000003.1"/>
</dbReference>
<evidence type="ECO:0000259" key="3">
    <source>
        <dbReference type="Pfam" id="PF22725"/>
    </source>
</evidence>
<dbReference type="AlphaFoldDB" id="A0A395JNR1"/>
<keyword evidence="5" id="KW-1185">Reference proteome</keyword>
<accession>A0A395JNR1</accession>
<feature type="domain" description="GFO/IDH/MocA-like oxidoreductase" evidence="3">
    <location>
        <begin position="132"/>
        <end position="253"/>
    </location>
</feature>
<dbReference type="InterPro" id="IPR055170">
    <property type="entry name" value="GFO_IDH_MocA-like_dom"/>
</dbReference>
<dbReference type="EMBL" id="QNRT01000003">
    <property type="protein sequence ID" value="RBP49714.1"/>
    <property type="molecule type" value="Genomic_DNA"/>
</dbReference>
<dbReference type="Pfam" id="PF01408">
    <property type="entry name" value="GFO_IDH_MocA"/>
    <property type="match status" value="1"/>
</dbReference>
<dbReference type="Proteomes" id="UP000253083">
    <property type="component" value="Unassembled WGS sequence"/>
</dbReference>
<dbReference type="Gene3D" id="3.30.360.10">
    <property type="entry name" value="Dihydrodipicolinate Reductase, domain 2"/>
    <property type="match status" value="1"/>
</dbReference>
<keyword evidence="1" id="KW-0560">Oxidoreductase</keyword>
<dbReference type="InterPro" id="IPR036291">
    <property type="entry name" value="NAD(P)-bd_dom_sf"/>
</dbReference>
<evidence type="ECO:0000259" key="2">
    <source>
        <dbReference type="Pfam" id="PF01408"/>
    </source>
</evidence>
<organism evidence="4 5">
    <name type="scientific">Arenicella xantha</name>
    <dbReference type="NCBI Taxonomy" id="644221"/>
    <lineage>
        <taxon>Bacteria</taxon>
        <taxon>Pseudomonadati</taxon>
        <taxon>Pseudomonadota</taxon>
        <taxon>Gammaproteobacteria</taxon>
        <taxon>Arenicellales</taxon>
        <taxon>Arenicellaceae</taxon>
        <taxon>Arenicella</taxon>
    </lineage>
</organism>
<dbReference type="GO" id="GO:0000166">
    <property type="term" value="F:nucleotide binding"/>
    <property type="evidence" value="ECO:0007669"/>
    <property type="project" value="InterPro"/>
</dbReference>
<evidence type="ECO:0000256" key="1">
    <source>
        <dbReference type="ARBA" id="ARBA00023002"/>
    </source>
</evidence>